<feature type="chain" id="PRO_5003261290" evidence="1">
    <location>
        <begin position="30"/>
        <end position="244"/>
    </location>
</feature>
<evidence type="ECO:0000313" key="2">
    <source>
        <dbReference type="EMBL" id="EGB11062.1"/>
    </source>
</evidence>
<dbReference type="GeneID" id="20223755"/>
<dbReference type="KEGG" id="aaf:AURANDRAFT_62153"/>
<dbReference type="RefSeq" id="XP_009034616.1">
    <property type="nucleotide sequence ID" value="XM_009036368.1"/>
</dbReference>
<keyword evidence="1" id="KW-0732">Signal</keyword>
<protein>
    <submittedName>
        <fullName evidence="2">Uncharacterized protein</fullName>
    </submittedName>
</protein>
<gene>
    <name evidence="2" type="ORF">AURANDRAFT_62153</name>
</gene>
<dbReference type="EMBL" id="GL833123">
    <property type="protein sequence ID" value="EGB11062.1"/>
    <property type="molecule type" value="Genomic_DNA"/>
</dbReference>
<proteinExistence type="predicted"/>
<dbReference type="eggNOG" id="ENOG502SEWQ">
    <property type="taxonomic scope" value="Eukaryota"/>
</dbReference>
<accession>F0Y2J3</accession>
<name>F0Y2J3_AURAN</name>
<dbReference type="AlphaFoldDB" id="F0Y2J3"/>
<dbReference type="InParanoid" id="F0Y2J3"/>
<reference evidence="2 3" key="1">
    <citation type="journal article" date="2011" name="Proc. Natl. Acad. Sci. U.S.A.">
        <title>Niche of harmful alga Aureococcus anophagefferens revealed through ecogenomics.</title>
        <authorList>
            <person name="Gobler C.J."/>
            <person name="Berry D.L."/>
            <person name="Dyhrman S.T."/>
            <person name="Wilhelm S.W."/>
            <person name="Salamov A."/>
            <person name="Lobanov A.V."/>
            <person name="Zhang Y."/>
            <person name="Collier J.L."/>
            <person name="Wurch L.L."/>
            <person name="Kustka A.B."/>
            <person name="Dill B.D."/>
            <person name="Shah M."/>
            <person name="VerBerkmoes N.C."/>
            <person name="Kuo A."/>
            <person name="Terry A."/>
            <person name="Pangilinan J."/>
            <person name="Lindquist E.A."/>
            <person name="Lucas S."/>
            <person name="Paulsen I.T."/>
            <person name="Hattenrath-Lehmann T.K."/>
            <person name="Talmage S.C."/>
            <person name="Walker E.A."/>
            <person name="Koch F."/>
            <person name="Burson A.M."/>
            <person name="Marcoval M.A."/>
            <person name="Tang Y.Z."/>
            <person name="Lecleir G.R."/>
            <person name="Coyne K.J."/>
            <person name="Berg G.M."/>
            <person name="Bertrand E.M."/>
            <person name="Saito M.A."/>
            <person name="Gladyshev V.N."/>
            <person name="Grigoriev I.V."/>
        </authorList>
    </citation>
    <scope>NUCLEOTIDE SEQUENCE [LARGE SCALE GENOMIC DNA]</scope>
    <source>
        <strain evidence="3">CCMP 1984</strain>
    </source>
</reference>
<dbReference type="OrthoDB" id="46989at2759"/>
<evidence type="ECO:0000256" key="1">
    <source>
        <dbReference type="SAM" id="SignalP"/>
    </source>
</evidence>
<organism evidence="3">
    <name type="scientific">Aureococcus anophagefferens</name>
    <name type="common">Harmful bloom alga</name>
    <dbReference type="NCBI Taxonomy" id="44056"/>
    <lineage>
        <taxon>Eukaryota</taxon>
        <taxon>Sar</taxon>
        <taxon>Stramenopiles</taxon>
        <taxon>Ochrophyta</taxon>
        <taxon>Pelagophyceae</taxon>
        <taxon>Pelagomonadales</taxon>
        <taxon>Pelagomonadaceae</taxon>
        <taxon>Aureococcus</taxon>
    </lineage>
</organism>
<dbReference type="Proteomes" id="UP000002729">
    <property type="component" value="Unassembled WGS sequence"/>
</dbReference>
<feature type="signal peptide" evidence="1">
    <location>
        <begin position="1"/>
        <end position="29"/>
    </location>
</feature>
<keyword evidence="3" id="KW-1185">Reference proteome</keyword>
<evidence type="ECO:0000313" key="3">
    <source>
        <dbReference type="Proteomes" id="UP000002729"/>
    </source>
</evidence>
<sequence length="244" mass="26465">MRPPPSSTRLLRRALSIVVLVACAAGASADAVDDRLAAMSIKELRHLARNLGAADEMPRGVVEKGEVVAALAPILRYEEARRREKDRRGWFSFALKYGLIAAAVCLFSQPLLVATSSGRAAFAAEYAERVNLAEYAWRAGSPRAAALVVLTGLCDAATYYLRLSVLVSWVAPANSWLRRFISPLPSLAVDPAMAMGASSGFQVNLAPMLAIWVLGYAKGAISRSVGRTMQTVHQRNRANRKKRN</sequence>